<reference evidence="2" key="1">
    <citation type="journal article" date="2023" name="Mol. Phylogenet. Evol.">
        <title>Genome-scale phylogeny and comparative genomics of the fungal order Sordariales.</title>
        <authorList>
            <person name="Hensen N."/>
            <person name="Bonometti L."/>
            <person name="Westerberg I."/>
            <person name="Brannstrom I.O."/>
            <person name="Guillou S."/>
            <person name="Cros-Aarteil S."/>
            <person name="Calhoun S."/>
            <person name="Haridas S."/>
            <person name="Kuo A."/>
            <person name="Mondo S."/>
            <person name="Pangilinan J."/>
            <person name="Riley R."/>
            <person name="LaButti K."/>
            <person name="Andreopoulos B."/>
            <person name="Lipzen A."/>
            <person name="Chen C."/>
            <person name="Yan M."/>
            <person name="Daum C."/>
            <person name="Ng V."/>
            <person name="Clum A."/>
            <person name="Steindorff A."/>
            <person name="Ohm R.A."/>
            <person name="Martin F."/>
            <person name="Silar P."/>
            <person name="Natvig D.O."/>
            <person name="Lalanne C."/>
            <person name="Gautier V."/>
            <person name="Ament-Velasquez S.L."/>
            <person name="Kruys A."/>
            <person name="Hutchinson M.I."/>
            <person name="Powell A.J."/>
            <person name="Barry K."/>
            <person name="Miller A.N."/>
            <person name="Grigoriev I.V."/>
            <person name="Debuchy R."/>
            <person name="Gladieux P."/>
            <person name="Hiltunen Thoren M."/>
            <person name="Johannesson H."/>
        </authorList>
    </citation>
    <scope>NUCLEOTIDE SEQUENCE</scope>
    <source>
        <strain evidence="2">CBS 123565</strain>
    </source>
</reference>
<comment type="caution">
    <text evidence="2">The sequence shown here is derived from an EMBL/GenBank/DDBJ whole genome shotgun (WGS) entry which is preliminary data.</text>
</comment>
<feature type="region of interest" description="Disordered" evidence="1">
    <location>
        <begin position="153"/>
        <end position="181"/>
    </location>
</feature>
<feature type="compositionally biased region" description="Basic and acidic residues" evidence="1">
    <location>
        <begin position="153"/>
        <end position="171"/>
    </location>
</feature>
<organism evidence="2 3">
    <name type="scientific">Trichocladium antarcticum</name>
    <dbReference type="NCBI Taxonomy" id="1450529"/>
    <lineage>
        <taxon>Eukaryota</taxon>
        <taxon>Fungi</taxon>
        <taxon>Dikarya</taxon>
        <taxon>Ascomycota</taxon>
        <taxon>Pezizomycotina</taxon>
        <taxon>Sordariomycetes</taxon>
        <taxon>Sordariomycetidae</taxon>
        <taxon>Sordariales</taxon>
        <taxon>Chaetomiaceae</taxon>
        <taxon>Trichocladium</taxon>
    </lineage>
</organism>
<evidence type="ECO:0000256" key="1">
    <source>
        <dbReference type="SAM" id="MobiDB-lite"/>
    </source>
</evidence>
<sequence length="991" mass="108464">MTLFCFCAAPRWLRTRRSPATRNQPVPPFPPPRPRRRGPLALNPVTPVSNGTQLGPLPPPHASMPSTTVESAELYGLEIEDSDSDNGLESAAQSRNAGSLQLVKSRIRRHRSQDPLPDQKTRTSVGTSQQEMERRAELKRLMHKRIQEELRGAENEAALHSDISPTHRDPESSTVYHLAGGGPRDTIEFSVTDSKRNTLAPRGRRTSHASISQSKFLNDIRGSAEPRSSCPESQSLVVCNDAGQQSSLAHMPASPYLLPGRYPSSSVESWRLSINPDRLDDYLGGAEEYDDHHNTNEDNAFRVMATPPAHGARPATPSNPSPGPAHSLSRSHSSPACHGNPSSTRPHTMEQSPLSTWLRSQGLGPRPPSFVRKLSRYFDQDASVQHAELVYLKRWNSVQNPALPETDMLRLGHVHLYDMDIHGQLVTQTLNSPSGSRAPSELQSKNRSGGSGGYQAADDAVDGYSVYPSAESSVYDSPGTSAWRFPSPMFDQEYSPAFPLLEFNSSDRPPKPRSPVNYRRTQLEIACENLSSRPETLQTSTSNVPQMATLGGTVEKSIGYFERGNGASSLVVQRFRQNLNRQVQSGPDKRSFLARLQRSIPKRTKSVSWGFDGPFAGELRESSMAEHPKPSHASSSHHVPFAIPVSEDSRAGQQVHGDESVGRPYDEPEGLSSPLVIFKTKGIPTRQSSAPIPLSPVQRKAATMFEHRSAAPPAEDVADLIRPTGDTMRTHADRTPVSLPLPNKLGRAVKSRLGRLVPALPFPVTHASNPSQRRRKAGDPTARSATFPEHQVHTAWHGYPQHMGHDVQKSKTSRRLSYPLTLQTTGFNRSSVGLSPRMAALLDGTSEFGQDSPSTSALSLAAPINPTSETTHWKESTATNSKFVTPLSSMYPSNNSSFQSYPQSTTESRAMLAVVVRLAEEPAKSSDAGSVKSDTTLFKRLRSRLFPALDSAPVARARFKTWGATPMIRPALDLDSLGEGSVDKRKVGYVI</sequence>
<dbReference type="AlphaFoldDB" id="A0AAN6ZCR3"/>
<dbReference type="EMBL" id="MU853413">
    <property type="protein sequence ID" value="KAK4133131.1"/>
    <property type="molecule type" value="Genomic_DNA"/>
</dbReference>
<feature type="compositionally biased region" description="Polar residues" evidence="1">
    <location>
        <begin position="328"/>
        <end position="359"/>
    </location>
</feature>
<feature type="compositionally biased region" description="Polar residues" evidence="1">
    <location>
        <begin position="87"/>
        <end position="99"/>
    </location>
</feature>
<accession>A0AAN6ZCR3</accession>
<proteinExistence type="predicted"/>
<feature type="region of interest" description="Disordered" evidence="1">
    <location>
        <begin position="763"/>
        <end position="785"/>
    </location>
</feature>
<feature type="region of interest" description="Disordered" evidence="1">
    <location>
        <begin position="18"/>
        <end position="69"/>
    </location>
</feature>
<feature type="compositionally biased region" description="Basic and acidic residues" evidence="1">
    <location>
        <begin position="656"/>
        <end position="666"/>
    </location>
</feature>
<feature type="region of interest" description="Disordered" evidence="1">
    <location>
        <begin position="82"/>
        <end position="134"/>
    </location>
</feature>
<feature type="compositionally biased region" description="Polar residues" evidence="1">
    <location>
        <begin position="429"/>
        <end position="448"/>
    </location>
</feature>
<protein>
    <submittedName>
        <fullName evidence="2">Uncharacterized protein</fullName>
    </submittedName>
</protein>
<feature type="region of interest" description="Disordered" evidence="1">
    <location>
        <begin position="648"/>
        <end position="669"/>
    </location>
</feature>
<feature type="region of interest" description="Disordered" evidence="1">
    <location>
        <begin position="429"/>
        <end position="457"/>
    </location>
</feature>
<evidence type="ECO:0000313" key="3">
    <source>
        <dbReference type="Proteomes" id="UP001304895"/>
    </source>
</evidence>
<name>A0AAN6ZCR3_9PEZI</name>
<gene>
    <name evidence="2" type="ORF">BT67DRAFT_56732</name>
</gene>
<evidence type="ECO:0000313" key="2">
    <source>
        <dbReference type="EMBL" id="KAK4133131.1"/>
    </source>
</evidence>
<keyword evidence="3" id="KW-1185">Reference proteome</keyword>
<feature type="region of interest" description="Disordered" evidence="1">
    <location>
        <begin position="307"/>
        <end position="363"/>
    </location>
</feature>
<reference evidence="2" key="2">
    <citation type="submission" date="2023-05" db="EMBL/GenBank/DDBJ databases">
        <authorList>
            <consortium name="Lawrence Berkeley National Laboratory"/>
            <person name="Steindorff A."/>
            <person name="Hensen N."/>
            <person name="Bonometti L."/>
            <person name="Westerberg I."/>
            <person name="Brannstrom I.O."/>
            <person name="Guillou S."/>
            <person name="Cros-Aarteil S."/>
            <person name="Calhoun S."/>
            <person name="Haridas S."/>
            <person name="Kuo A."/>
            <person name="Mondo S."/>
            <person name="Pangilinan J."/>
            <person name="Riley R."/>
            <person name="Labutti K."/>
            <person name="Andreopoulos B."/>
            <person name="Lipzen A."/>
            <person name="Chen C."/>
            <person name="Yanf M."/>
            <person name="Daum C."/>
            <person name="Ng V."/>
            <person name="Clum A."/>
            <person name="Ohm R."/>
            <person name="Martin F."/>
            <person name="Silar P."/>
            <person name="Natvig D."/>
            <person name="Lalanne C."/>
            <person name="Gautier V."/>
            <person name="Ament-Velasquez S.L."/>
            <person name="Kruys A."/>
            <person name="Hutchinson M.I."/>
            <person name="Powell A.J."/>
            <person name="Barry K."/>
            <person name="Miller A.N."/>
            <person name="Grigoriev I.V."/>
            <person name="Debuchy R."/>
            <person name="Gladieux P."/>
            <person name="Thoren M.H."/>
            <person name="Johannesson H."/>
        </authorList>
    </citation>
    <scope>NUCLEOTIDE SEQUENCE</scope>
    <source>
        <strain evidence="2">CBS 123565</strain>
    </source>
</reference>
<dbReference type="Proteomes" id="UP001304895">
    <property type="component" value="Unassembled WGS sequence"/>
</dbReference>